<name>A0AAP2RF76_9EURY</name>
<dbReference type="Pfam" id="PF26233">
    <property type="entry name" value="NicX"/>
    <property type="match status" value="1"/>
</dbReference>
<keyword evidence="2" id="KW-0645">Protease</keyword>
<keyword evidence="2" id="KW-0378">Hydrolase</keyword>
<evidence type="ECO:0000313" key="2">
    <source>
        <dbReference type="EMBL" id="MCD1295731.1"/>
    </source>
</evidence>
<dbReference type="EMBL" id="PGCK01000010">
    <property type="protein sequence ID" value="MCD1295731.1"/>
    <property type="molecule type" value="Genomic_DNA"/>
</dbReference>
<evidence type="ECO:0000256" key="1">
    <source>
        <dbReference type="ARBA" id="ARBA00022723"/>
    </source>
</evidence>
<keyword evidence="3" id="KW-1185">Reference proteome</keyword>
<dbReference type="InterPro" id="IPR058739">
    <property type="entry name" value="NicX"/>
</dbReference>
<dbReference type="GO" id="GO:0046872">
    <property type="term" value="F:metal ion binding"/>
    <property type="evidence" value="ECO:0007669"/>
    <property type="project" value="UniProtKB-KW"/>
</dbReference>
<gene>
    <name evidence="2" type="ORF">CUJ83_12050</name>
</gene>
<keyword evidence="1" id="KW-0479">Metal-binding</keyword>
<dbReference type="InterPro" id="IPR052170">
    <property type="entry name" value="M29_Exopeptidase"/>
</dbReference>
<dbReference type="SUPFAM" id="SSF144052">
    <property type="entry name" value="Thermophilic metalloprotease-like"/>
    <property type="match status" value="1"/>
</dbReference>
<accession>A0AAP2RF76</accession>
<dbReference type="RefSeq" id="WP_230742588.1">
    <property type="nucleotide sequence ID" value="NZ_PGCK01000010.1"/>
</dbReference>
<sequence length="318" mass="34499">MDIKKSAMIAVKDCMGVKPHERVLIVTDSVRKDIGIPLYDAAIELGCDALYMEMKPRSRSGEEPPKAVADSMLEADVVIAATKVSLSHTEARRNACRKGARIASIPIQEADGELVMKMFSTGGMRADYAKMEENIDRLLERLKDSSIARITTALGTDVTIEFGGREFHKDTGIAHNTGDFTNLPGGEIYLAPTNVNGKVVIDGSFGDYGLLRSPLELIIKDRHVVSAKGDRADDLENTFELLGKDARNIAELGIGMNPTAKLWGILLEDEKVGNTIHIALGDNTSFGGDVSVPMHYDGIVTAPTVIIDGEKINLNDYL</sequence>
<reference evidence="2 3" key="1">
    <citation type="submission" date="2017-11" db="EMBL/GenBank/DDBJ databases">
        <title>Isolation and Characterization of Family Methanocellaceae Species from Potential Methane Hydrate Area Offshore Southwestern Taiwan.</title>
        <authorList>
            <person name="Zhang W.-L."/>
            <person name="Chen W.-C."/>
            <person name="Lai M.-C."/>
            <person name="Chen S.-C."/>
        </authorList>
    </citation>
    <scope>NUCLEOTIDE SEQUENCE [LARGE SCALE GENOMIC DNA]</scope>
    <source>
        <strain evidence="2 3">CWC-04</strain>
    </source>
</reference>
<evidence type="ECO:0000313" key="3">
    <source>
        <dbReference type="Proteomes" id="UP001320159"/>
    </source>
</evidence>
<proteinExistence type="predicted"/>
<dbReference type="AlphaFoldDB" id="A0AAP2RF76"/>
<dbReference type="GO" id="GO:0004177">
    <property type="term" value="F:aminopeptidase activity"/>
    <property type="evidence" value="ECO:0007669"/>
    <property type="project" value="UniProtKB-KW"/>
</dbReference>
<dbReference type="PANTHER" id="PTHR34448">
    <property type="entry name" value="AMINOPEPTIDASE"/>
    <property type="match status" value="1"/>
</dbReference>
<dbReference type="GO" id="GO:0006508">
    <property type="term" value="P:proteolysis"/>
    <property type="evidence" value="ECO:0007669"/>
    <property type="project" value="InterPro"/>
</dbReference>
<organism evidence="2 3">
    <name type="scientific">Methanooceanicella nereidis</name>
    <dbReference type="NCBI Taxonomy" id="2052831"/>
    <lineage>
        <taxon>Archaea</taxon>
        <taxon>Methanobacteriati</taxon>
        <taxon>Methanobacteriota</taxon>
        <taxon>Stenosarchaea group</taxon>
        <taxon>Methanomicrobia</taxon>
        <taxon>Methanocellales</taxon>
        <taxon>Methanocellaceae</taxon>
        <taxon>Methanooceanicella</taxon>
    </lineage>
</organism>
<dbReference type="PANTHER" id="PTHR34448:SF1">
    <property type="entry name" value="BLL6088 PROTEIN"/>
    <property type="match status" value="1"/>
</dbReference>
<protein>
    <submittedName>
        <fullName evidence="2">Leucyl aminopeptidase</fullName>
    </submittedName>
</protein>
<comment type="caution">
    <text evidence="2">The sequence shown here is derived from an EMBL/GenBank/DDBJ whole genome shotgun (WGS) entry which is preliminary data.</text>
</comment>
<keyword evidence="2" id="KW-0031">Aminopeptidase</keyword>
<dbReference type="Proteomes" id="UP001320159">
    <property type="component" value="Unassembled WGS sequence"/>
</dbReference>